<dbReference type="Proteomes" id="UP000256645">
    <property type="component" value="Unassembled WGS sequence"/>
</dbReference>
<proteinExistence type="predicted"/>
<dbReference type="AlphaFoldDB" id="A0A3D8RLF1"/>
<comment type="caution">
    <text evidence="1">The sequence shown here is derived from an EMBL/GenBank/DDBJ whole genome shotgun (WGS) entry which is preliminary data.</text>
</comment>
<evidence type="ECO:0000313" key="2">
    <source>
        <dbReference type="Proteomes" id="UP000256645"/>
    </source>
</evidence>
<name>A0A3D8RLF1_9HELO</name>
<sequence length="382" mass="42646">MLYIPELLEKKLLSTRQQHHVISTLLEATCFSDLCNGSSWRFGALELAEKMLATSPDESFETYAAIRRMAMTRIVLGTVHEESKSLLERVVTSPRSNALYWKVRLSKAQDYNYRDDFVGAQREVSGYKDFNSTEPSMLEQRLGREIRSEHARFVLITYLAGAHCELGNPGEALKLIRSTLESSQTNQWVGRLYVALAEGLLHAGMRGCTFDPVPSMEVTAQRQFLEAKSICETAVYRYRRANPNGDISTQYDKATNLEKVNYLRLTTILARISLLETVFGAGNLLAAQRAWVVVFEAIKNCGWATPGFMVAISHLTVGAIEACDGNIVASELDTKIGLTLLAIVGPRYLFVGLATIWMEFIEHLRCKNGGRPAIVLRAELGI</sequence>
<keyword evidence="2" id="KW-1185">Reference proteome</keyword>
<accession>A0A3D8RLF1</accession>
<dbReference type="EMBL" id="PDLM01000006">
    <property type="protein sequence ID" value="RDW74756.1"/>
    <property type="molecule type" value="Genomic_DNA"/>
</dbReference>
<organism evidence="1 2">
    <name type="scientific">Coleophoma cylindrospora</name>
    <dbReference type="NCBI Taxonomy" id="1849047"/>
    <lineage>
        <taxon>Eukaryota</taxon>
        <taxon>Fungi</taxon>
        <taxon>Dikarya</taxon>
        <taxon>Ascomycota</taxon>
        <taxon>Pezizomycotina</taxon>
        <taxon>Leotiomycetes</taxon>
        <taxon>Helotiales</taxon>
        <taxon>Dermateaceae</taxon>
        <taxon>Coleophoma</taxon>
    </lineage>
</organism>
<reference evidence="1 2" key="1">
    <citation type="journal article" date="2018" name="IMA Fungus">
        <title>IMA Genome-F 9: Draft genome sequence of Annulohypoxylon stygium, Aspergillus mulundensis, Berkeleyomyces basicola (syn. Thielaviopsis basicola), Ceratocystis smalleyi, two Cercospora beticola strains, Coleophoma cylindrospora, Fusarium fracticaudum, Phialophora cf. hyalina, and Morchella septimelata.</title>
        <authorList>
            <person name="Wingfield B.D."/>
            <person name="Bills G.F."/>
            <person name="Dong Y."/>
            <person name="Huang W."/>
            <person name="Nel W.J."/>
            <person name="Swalarsk-Parry B.S."/>
            <person name="Vaghefi N."/>
            <person name="Wilken P.M."/>
            <person name="An Z."/>
            <person name="de Beer Z.W."/>
            <person name="De Vos L."/>
            <person name="Chen L."/>
            <person name="Duong T.A."/>
            <person name="Gao Y."/>
            <person name="Hammerbacher A."/>
            <person name="Kikkert J.R."/>
            <person name="Li Y."/>
            <person name="Li H."/>
            <person name="Li K."/>
            <person name="Li Q."/>
            <person name="Liu X."/>
            <person name="Ma X."/>
            <person name="Naidoo K."/>
            <person name="Pethybridge S.J."/>
            <person name="Sun J."/>
            <person name="Steenkamp E.T."/>
            <person name="van der Nest M.A."/>
            <person name="van Wyk S."/>
            <person name="Wingfield M.J."/>
            <person name="Xiong C."/>
            <person name="Yue Q."/>
            <person name="Zhang X."/>
        </authorList>
    </citation>
    <scope>NUCLEOTIDE SEQUENCE [LARGE SCALE GENOMIC DNA]</scope>
    <source>
        <strain evidence="1 2">BP6252</strain>
    </source>
</reference>
<protein>
    <submittedName>
        <fullName evidence="1">Uncharacterized protein</fullName>
    </submittedName>
</protein>
<dbReference type="OrthoDB" id="3564113at2759"/>
<evidence type="ECO:0000313" key="1">
    <source>
        <dbReference type="EMBL" id="RDW74756.1"/>
    </source>
</evidence>
<gene>
    <name evidence="1" type="ORF">BP6252_05898</name>
</gene>